<dbReference type="PRINTS" id="PR00385">
    <property type="entry name" value="P450"/>
</dbReference>
<dbReference type="PRINTS" id="PR00463">
    <property type="entry name" value="EP450I"/>
</dbReference>
<evidence type="ECO:0000256" key="2">
    <source>
        <dbReference type="ARBA" id="ARBA00022617"/>
    </source>
</evidence>
<protein>
    <submittedName>
        <fullName evidence="9">Uncharacterized protein</fullName>
    </submittedName>
</protein>
<evidence type="ECO:0000313" key="10">
    <source>
        <dbReference type="Proteomes" id="UP001054889"/>
    </source>
</evidence>
<keyword evidence="7" id="KW-0503">Monooxygenase</keyword>
<proteinExistence type="inferred from homology"/>
<comment type="caution">
    <text evidence="9">The sequence shown here is derived from an EMBL/GenBank/DDBJ whole genome shotgun (WGS) entry which is preliminary data.</text>
</comment>
<dbReference type="InterPro" id="IPR002401">
    <property type="entry name" value="Cyt_P450_E_grp-I"/>
</dbReference>
<name>A0AAV5EDM0_ELECO</name>
<keyword evidence="3 6" id="KW-0479">Metal-binding</keyword>
<sequence length="517" mass="58718">MALQPWAAFLSVVVSTVLFLITVCRRGHGARRYNLPPGPRQWPVIGNLNLIGRLPHRSIRNLSSQYGPLMTLRFGSFPVVVGSSVHAAKFFLKTHDLAFLDRPMMASGRYTFYNSSDMLWAPYGSYWRQARRLWQVKLLSTRRIKEMRHVREEELRVMLCNLSMASSDGRVVNLRDCLLMLSLSVMSRMVLGKKYVVEGPGGSSPTTPEEFRWMVEELIFLNTALNIRDMIPWLDWLDLQGYVKRMKQLHAMFDKFLDHVVDEHDKRRRREGDNFVAADMVDHLLQLADGPNLEVPIDRNGVKGFTLDLVAAGMDTTAITIEWAMSELLRKPDALARATEELDSIVGRERLVTEEDIPNLSYLEAVVKEAMRLHPFAPLLAPRMAREDTSLNGYDIPSGTRVFVNVWAIARDTSLWGHTADEFRPERFLGSSVDVKGNNFQLLPFGSGRRMCPGINLGLKMVQVTLANLLHAFAWRLPNGLTTEGLSMEECSGISIPRKVQLEVVPRAKLPDRLLYD</sequence>
<keyword evidence="4 7" id="KW-0560">Oxidoreductase</keyword>
<comment type="similarity">
    <text evidence="1 7">Belongs to the cytochrome P450 family.</text>
</comment>
<dbReference type="GO" id="GO:0004497">
    <property type="term" value="F:monooxygenase activity"/>
    <property type="evidence" value="ECO:0007669"/>
    <property type="project" value="UniProtKB-KW"/>
</dbReference>
<dbReference type="InterPro" id="IPR036396">
    <property type="entry name" value="Cyt_P450_sf"/>
</dbReference>
<evidence type="ECO:0000256" key="1">
    <source>
        <dbReference type="ARBA" id="ARBA00010617"/>
    </source>
</evidence>
<dbReference type="Proteomes" id="UP001054889">
    <property type="component" value="Unassembled WGS sequence"/>
</dbReference>
<gene>
    <name evidence="9" type="primary">gb07656</name>
    <name evidence="9" type="ORF">PR202_gb07656</name>
</gene>
<dbReference type="Pfam" id="PF00067">
    <property type="entry name" value="p450"/>
    <property type="match status" value="1"/>
</dbReference>
<evidence type="ECO:0000256" key="4">
    <source>
        <dbReference type="ARBA" id="ARBA00023002"/>
    </source>
</evidence>
<reference evidence="9" key="1">
    <citation type="journal article" date="2018" name="DNA Res.">
        <title>Multiple hybrid de novo genome assembly of finger millet, an orphan allotetraploid crop.</title>
        <authorList>
            <person name="Hatakeyama M."/>
            <person name="Aluri S."/>
            <person name="Balachadran M.T."/>
            <person name="Sivarajan S.R."/>
            <person name="Patrignani A."/>
            <person name="Gruter S."/>
            <person name="Poveda L."/>
            <person name="Shimizu-Inatsugi R."/>
            <person name="Baeten J."/>
            <person name="Francoijs K.J."/>
            <person name="Nataraja K.N."/>
            <person name="Reddy Y.A.N."/>
            <person name="Phadnis S."/>
            <person name="Ravikumar R.L."/>
            <person name="Schlapbach R."/>
            <person name="Sreeman S.M."/>
            <person name="Shimizu K.K."/>
        </authorList>
    </citation>
    <scope>NUCLEOTIDE SEQUENCE</scope>
</reference>
<dbReference type="GO" id="GO:0016705">
    <property type="term" value="F:oxidoreductase activity, acting on paired donors, with incorporation or reduction of molecular oxygen"/>
    <property type="evidence" value="ECO:0007669"/>
    <property type="project" value="InterPro"/>
</dbReference>
<organism evidence="9 10">
    <name type="scientific">Eleusine coracana subsp. coracana</name>
    <dbReference type="NCBI Taxonomy" id="191504"/>
    <lineage>
        <taxon>Eukaryota</taxon>
        <taxon>Viridiplantae</taxon>
        <taxon>Streptophyta</taxon>
        <taxon>Embryophyta</taxon>
        <taxon>Tracheophyta</taxon>
        <taxon>Spermatophyta</taxon>
        <taxon>Magnoliopsida</taxon>
        <taxon>Liliopsida</taxon>
        <taxon>Poales</taxon>
        <taxon>Poaceae</taxon>
        <taxon>PACMAD clade</taxon>
        <taxon>Chloridoideae</taxon>
        <taxon>Cynodonteae</taxon>
        <taxon>Eleusininae</taxon>
        <taxon>Eleusine</taxon>
    </lineage>
</organism>
<dbReference type="CDD" id="cd20618">
    <property type="entry name" value="CYP71_clan"/>
    <property type="match status" value="1"/>
</dbReference>
<dbReference type="FunFam" id="1.10.630.10:FF:000038">
    <property type="entry name" value="Cytochrome P450 84A1"/>
    <property type="match status" value="1"/>
</dbReference>
<dbReference type="SUPFAM" id="SSF48264">
    <property type="entry name" value="Cytochrome P450"/>
    <property type="match status" value="1"/>
</dbReference>
<evidence type="ECO:0000256" key="6">
    <source>
        <dbReference type="PIRSR" id="PIRSR602401-1"/>
    </source>
</evidence>
<keyword evidence="8" id="KW-1133">Transmembrane helix</keyword>
<keyword evidence="2 6" id="KW-0349">Heme</keyword>
<dbReference type="Gene3D" id="1.10.630.10">
    <property type="entry name" value="Cytochrome P450"/>
    <property type="match status" value="1"/>
</dbReference>
<dbReference type="EMBL" id="BQKI01000074">
    <property type="protein sequence ID" value="GJN20296.1"/>
    <property type="molecule type" value="Genomic_DNA"/>
</dbReference>
<reference evidence="9" key="2">
    <citation type="submission" date="2021-12" db="EMBL/GenBank/DDBJ databases">
        <title>Resequencing data analysis of finger millet.</title>
        <authorList>
            <person name="Hatakeyama M."/>
            <person name="Aluri S."/>
            <person name="Balachadran M.T."/>
            <person name="Sivarajan S.R."/>
            <person name="Poveda L."/>
            <person name="Shimizu-Inatsugi R."/>
            <person name="Schlapbach R."/>
            <person name="Sreeman S.M."/>
            <person name="Shimizu K.K."/>
        </authorList>
    </citation>
    <scope>NUCLEOTIDE SEQUENCE</scope>
</reference>
<dbReference type="GO" id="GO:0044550">
    <property type="term" value="P:secondary metabolite biosynthetic process"/>
    <property type="evidence" value="ECO:0007669"/>
    <property type="project" value="UniProtKB-ARBA"/>
</dbReference>
<evidence type="ECO:0000256" key="5">
    <source>
        <dbReference type="ARBA" id="ARBA00023004"/>
    </source>
</evidence>
<dbReference type="InterPro" id="IPR001128">
    <property type="entry name" value="Cyt_P450"/>
</dbReference>
<dbReference type="AlphaFoldDB" id="A0AAV5EDM0"/>
<keyword evidence="8" id="KW-0812">Transmembrane</keyword>
<evidence type="ECO:0000313" key="9">
    <source>
        <dbReference type="EMBL" id="GJN20296.1"/>
    </source>
</evidence>
<keyword evidence="5 6" id="KW-0408">Iron</keyword>
<feature type="transmembrane region" description="Helical" evidence="8">
    <location>
        <begin position="6"/>
        <end position="24"/>
    </location>
</feature>
<dbReference type="PANTHER" id="PTHR47944:SF4">
    <property type="entry name" value="OS09G0441700 PROTEIN"/>
    <property type="match status" value="1"/>
</dbReference>
<evidence type="ECO:0000256" key="3">
    <source>
        <dbReference type="ARBA" id="ARBA00022723"/>
    </source>
</evidence>
<keyword evidence="10" id="KW-1185">Reference proteome</keyword>
<feature type="binding site" description="axial binding residue" evidence="6">
    <location>
        <position position="452"/>
    </location>
    <ligand>
        <name>heme</name>
        <dbReference type="ChEBI" id="CHEBI:30413"/>
    </ligand>
    <ligandPart>
        <name>Fe</name>
        <dbReference type="ChEBI" id="CHEBI:18248"/>
    </ligandPart>
</feature>
<evidence type="ECO:0000256" key="7">
    <source>
        <dbReference type="RuleBase" id="RU000461"/>
    </source>
</evidence>
<accession>A0AAV5EDM0</accession>
<dbReference type="GO" id="GO:0020037">
    <property type="term" value="F:heme binding"/>
    <property type="evidence" value="ECO:0007669"/>
    <property type="project" value="InterPro"/>
</dbReference>
<dbReference type="GO" id="GO:0005506">
    <property type="term" value="F:iron ion binding"/>
    <property type="evidence" value="ECO:0007669"/>
    <property type="project" value="InterPro"/>
</dbReference>
<keyword evidence="8" id="KW-0472">Membrane</keyword>
<dbReference type="PROSITE" id="PS00086">
    <property type="entry name" value="CYTOCHROME_P450"/>
    <property type="match status" value="1"/>
</dbReference>
<comment type="cofactor">
    <cofactor evidence="6">
        <name>heme</name>
        <dbReference type="ChEBI" id="CHEBI:30413"/>
    </cofactor>
</comment>
<dbReference type="InterPro" id="IPR017972">
    <property type="entry name" value="Cyt_P450_CS"/>
</dbReference>
<evidence type="ECO:0000256" key="8">
    <source>
        <dbReference type="SAM" id="Phobius"/>
    </source>
</evidence>
<dbReference type="PANTHER" id="PTHR47944">
    <property type="entry name" value="CYTOCHROME P450 98A9"/>
    <property type="match status" value="1"/>
</dbReference>